<dbReference type="Proteomes" id="UP000324222">
    <property type="component" value="Unassembled WGS sequence"/>
</dbReference>
<reference evidence="1 2" key="1">
    <citation type="submission" date="2019-05" db="EMBL/GenBank/DDBJ databases">
        <title>Another draft genome of Portunus trituberculatus and its Hox gene families provides insights of decapod evolution.</title>
        <authorList>
            <person name="Jeong J.-H."/>
            <person name="Song I."/>
            <person name="Kim S."/>
            <person name="Choi T."/>
            <person name="Kim D."/>
            <person name="Ryu S."/>
            <person name="Kim W."/>
        </authorList>
    </citation>
    <scope>NUCLEOTIDE SEQUENCE [LARGE SCALE GENOMIC DNA]</scope>
    <source>
        <tissue evidence="1">Muscle</tissue>
    </source>
</reference>
<accession>A0A5B7DZ09</accession>
<sequence length="90" mass="10204">MTIAEFRILLKRFLWIYIRTFFCIIIPQADNRWIASCTDSDSFQHSTSTQLLDGSGGIEESEPPTLAKYLIAYFAETVLPAPDSPDTIML</sequence>
<dbReference type="EMBL" id="VSRR010001591">
    <property type="protein sequence ID" value="MPC26369.1"/>
    <property type="molecule type" value="Genomic_DNA"/>
</dbReference>
<keyword evidence="2" id="KW-1185">Reference proteome</keyword>
<organism evidence="1 2">
    <name type="scientific">Portunus trituberculatus</name>
    <name type="common">Swimming crab</name>
    <name type="synonym">Neptunus trituberculatus</name>
    <dbReference type="NCBI Taxonomy" id="210409"/>
    <lineage>
        <taxon>Eukaryota</taxon>
        <taxon>Metazoa</taxon>
        <taxon>Ecdysozoa</taxon>
        <taxon>Arthropoda</taxon>
        <taxon>Crustacea</taxon>
        <taxon>Multicrustacea</taxon>
        <taxon>Malacostraca</taxon>
        <taxon>Eumalacostraca</taxon>
        <taxon>Eucarida</taxon>
        <taxon>Decapoda</taxon>
        <taxon>Pleocyemata</taxon>
        <taxon>Brachyura</taxon>
        <taxon>Eubrachyura</taxon>
        <taxon>Portunoidea</taxon>
        <taxon>Portunidae</taxon>
        <taxon>Portuninae</taxon>
        <taxon>Portunus</taxon>
    </lineage>
</organism>
<protein>
    <submittedName>
        <fullName evidence="1">Uncharacterized protein</fullName>
    </submittedName>
</protein>
<comment type="caution">
    <text evidence="1">The sequence shown here is derived from an EMBL/GenBank/DDBJ whole genome shotgun (WGS) entry which is preliminary data.</text>
</comment>
<gene>
    <name evidence="1" type="ORF">E2C01_019503</name>
</gene>
<dbReference type="AlphaFoldDB" id="A0A5B7DZ09"/>
<name>A0A5B7DZ09_PORTR</name>
<evidence type="ECO:0000313" key="2">
    <source>
        <dbReference type="Proteomes" id="UP000324222"/>
    </source>
</evidence>
<proteinExistence type="predicted"/>
<evidence type="ECO:0000313" key="1">
    <source>
        <dbReference type="EMBL" id="MPC26369.1"/>
    </source>
</evidence>